<dbReference type="Pfam" id="PF13508">
    <property type="entry name" value="Acetyltransf_7"/>
    <property type="match status" value="1"/>
</dbReference>
<dbReference type="SUPFAM" id="SSF55729">
    <property type="entry name" value="Acyl-CoA N-acyltransferases (Nat)"/>
    <property type="match status" value="1"/>
</dbReference>
<sequence>MGMNMPKYRLELADKEKFAVYQVIYADTDIEMWYDWNTRIQDTQFSDRCYWILRDEVRIGGAIINDGTVMYPFLISPFADRTAFWKALFSCSHDIKHINGVLQQDVSILLAFGYKLGVIRLVMCCPADDSITAVLPDGFSIHSLDETTDIITVAKILMKGYAGGIDYETYGTPDEAKAIADVQHLMKVYEHRNLSIYVFDEQEQAIAGLCIAGIYEKMPLGFAEIGELCVLPKYRNKRLAEAMLNYVRATAHEHSQVVKLCVTVGNEAENLYRKVGFYPGPRFANMSRS</sequence>
<dbReference type="InterPro" id="IPR000182">
    <property type="entry name" value="GNAT_dom"/>
</dbReference>
<accession>A0A850ENA0</accession>
<comment type="caution">
    <text evidence="2">The sequence shown here is derived from an EMBL/GenBank/DDBJ whole genome shotgun (WGS) entry which is preliminary data.</text>
</comment>
<dbReference type="PROSITE" id="PS51186">
    <property type="entry name" value="GNAT"/>
    <property type="match status" value="1"/>
</dbReference>
<feature type="domain" description="N-acetyltransferase" evidence="1">
    <location>
        <begin position="139"/>
        <end position="289"/>
    </location>
</feature>
<name>A0A850ENA0_9BACL</name>
<dbReference type="CDD" id="cd04301">
    <property type="entry name" value="NAT_SF"/>
    <property type="match status" value="1"/>
</dbReference>
<proteinExistence type="predicted"/>
<evidence type="ECO:0000259" key="1">
    <source>
        <dbReference type="PROSITE" id="PS51186"/>
    </source>
</evidence>
<dbReference type="EMBL" id="JABWCS010000207">
    <property type="protein sequence ID" value="NUU61229.1"/>
    <property type="molecule type" value="Genomic_DNA"/>
</dbReference>
<organism evidence="2 3">
    <name type="scientific">Paenibacillus agri</name>
    <dbReference type="NCBI Taxonomy" id="2744309"/>
    <lineage>
        <taxon>Bacteria</taxon>
        <taxon>Bacillati</taxon>
        <taxon>Bacillota</taxon>
        <taxon>Bacilli</taxon>
        <taxon>Bacillales</taxon>
        <taxon>Paenibacillaceae</taxon>
        <taxon>Paenibacillus</taxon>
    </lineage>
</organism>
<keyword evidence="2" id="KW-0808">Transferase</keyword>
<dbReference type="InterPro" id="IPR016181">
    <property type="entry name" value="Acyl_CoA_acyltransferase"/>
</dbReference>
<dbReference type="Proteomes" id="UP000564806">
    <property type="component" value="Unassembled WGS sequence"/>
</dbReference>
<evidence type="ECO:0000313" key="3">
    <source>
        <dbReference type="Proteomes" id="UP000564806"/>
    </source>
</evidence>
<dbReference type="Gene3D" id="3.40.630.30">
    <property type="match status" value="1"/>
</dbReference>
<dbReference type="GO" id="GO:0016747">
    <property type="term" value="F:acyltransferase activity, transferring groups other than amino-acyl groups"/>
    <property type="evidence" value="ECO:0007669"/>
    <property type="project" value="InterPro"/>
</dbReference>
<gene>
    <name evidence="2" type="ORF">HPT30_12800</name>
</gene>
<keyword evidence="3" id="KW-1185">Reference proteome</keyword>
<dbReference type="AlphaFoldDB" id="A0A850ENA0"/>
<reference evidence="2" key="1">
    <citation type="submission" date="2020-06" db="EMBL/GenBank/DDBJ databases">
        <title>Paenibacillus sp. nov., isolated from soil.</title>
        <authorList>
            <person name="Seo Y.L."/>
        </authorList>
    </citation>
    <scope>NUCLEOTIDE SEQUENCE [LARGE SCALE GENOMIC DNA]</scope>
    <source>
        <strain evidence="2">JW14</strain>
    </source>
</reference>
<protein>
    <submittedName>
        <fullName evidence="2">GNAT family N-acetyltransferase</fullName>
    </submittedName>
</protein>
<evidence type="ECO:0000313" key="2">
    <source>
        <dbReference type="EMBL" id="NUU61229.1"/>
    </source>
</evidence>